<evidence type="ECO:0000256" key="8">
    <source>
        <dbReference type="ARBA" id="ARBA00023052"/>
    </source>
</evidence>
<evidence type="ECO:0000256" key="2">
    <source>
        <dbReference type="ARBA" id="ARBA00011081"/>
    </source>
</evidence>
<evidence type="ECO:0000313" key="12">
    <source>
        <dbReference type="EMBL" id="GAA4794755.1"/>
    </source>
</evidence>
<accession>A0ABP9BF75</accession>
<dbReference type="Proteomes" id="UP001500187">
    <property type="component" value="Unassembled WGS sequence"/>
</dbReference>
<dbReference type="HAMAP" id="MF_00315">
    <property type="entry name" value="DXP_synth"/>
    <property type="match status" value="1"/>
</dbReference>
<dbReference type="CDD" id="cd07033">
    <property type="entry name" value="TPP_PYR_DXS_TK_like"/>
    <property type="match status" value="1"/>
</dbReference>
<dbReference type="InterPro" id="IPR005477">
    <property type="entry name" value="Dxylulose-5-P_synthase"/>
</dbReference>
<comment type="catalytic activity">
    <reaction evidence="10">
        <text>D-glyceraldehyde 3-phosphate + pyruvate + H(+) = 1-deoxy-D-xylulose 5-phosphate + CO2</text>
        <dbReference type="Rhea" id="RHEA:12605"/>
        <dbReference type="ChEBI" id="CHEBI:15361"/>
        <dbReference type="ChEBI" id="CHEBI:15378"/>
        <dbReference type="ChEBI" id="CHEBI:16526"/>
        <dbReference type="ChEBI" id="CHEBI:57792"/>
        <dbReference type="ChEBI" id="CHEBI:59776"/>
        <dbReference type="EC" id="2.2.1.7"/>
    </reaction>
</comment>
<comment type="cofactor">
    <cofactor evidence="10">
        <name>thiamine diphosphate</name>
        <dbReference type="ChEBI" id="CHEBI:58937"/>
    </cofactor>
    <text evidence="10">Binds 1 thiamine pyrophosphate per subunit.</text>
</comment>
<keyword evidence="7 10" id="KW-0784">Thiamine biosynthesis</keyword>
<dbReference type="Pfam" id="PF02779">
    <property type="entry name" value="Transket_pyr"/>
    <property type="match status" value="1"/>
</dbReference>
<evidence type="ECO:0000256" key="7">
    <source>
        <dbReference type="ARBA" id="ARBA00022977"/>
    </source>
</evidence>
<dbReference type="Pfam" id="PF13292">
    <property type="entry name" value="DXP_synthase_N"/>
    <property type="match status" value="1"/>
</dbReference>
<dbReference type="InterPro" id="IPR009014">
    <property type="entry name" value="Transketo_C/PFOR_II"/>
</dbReference>
<dbReference type="InterPro" id="IPR005475">
    <property type="entry name" value="Transketolase-like_Pyr-bd"/>
</dbReference>
<dbReference type="CDD" id="cd02007">
    <property type="entry name" value="TPP_DXS"/>
    <property type="match status" value="1"/>
</dbReference>
<dbReference type="EMBL" id="BAABKP010000001">
    <property type="protein sequence ID" value="GAA4794755.1"/>
    <property type="molecule type" value="Genomic_DNA"/>
</dbReference>
<evidence type="ECO:0000259" key="11">
    <source>
        <dbReference type="SMART" id="SM00861"/>
    </source>
</evidence>
<comment type="caution">
    <text evidence="12">The sequence shown here is derived from an EMBL/GenBank/DDBJ whole genome shotgun (WGS) entry which is preliminary data.</text>
</comment>
<feature type="binding site" evidence="10">
    <location>
        <begin position="113"/>
        <end position="115"/>
    </location>
    <ligand>
        <name>thiamine diphosphate</name>
        <dbReference type="ChEBI" id="CHEBI:58937"/>
    </ligand>
</feature>
<dbReference type="SMART" id="SM00861">
    <property type="entry name" value="Transket_pyr"/>
    <property type="match status" value="1"/>
</dbReference>
<feature type="binding site" evidence="10">
    <location>
        <position position="379"/>
    </location>
    <ligand>
        <name>thiamine diphosphate</name>
        <dbReference type="ChEBI" id="CHEBI:58937"/>
    </ligand>
</feature>
<gene>
    <name evidence="10 12" type="primary">dxs</name>
    <name evidence="12" type="ORF">GCM10023352_12210</name>
</gene>
<feature type="domain" description="Transketolase-like pyrimidine-binding" evidence="11">
    <location>
        <begin position="328"/>
        <end position="492"/>
    </location>
</feature>
<dbReference type="Pfam" id="PF02780">
    <property type="entry name" value="Transketolase_C"/>
    <property type="match status" value="1"/>
</dbReference>
<feature type="binding site" evidence="10">
    <location>
        <position position="175"/>
    </location>
    <ligand>
        <name>thiamine diphosphate</name>
        <dbReference type="ChEBI" id="CHEBI:58937"/>
    </ligand>
</feature>
<comment type="subunit">
    <text evidence="3 10">Homodimer.</text>
</comment>
<feature type="binding site" evidence="10">
    <location>
        <position position="145"/>
    </location>
    <ligand>
        <name>Mg(2+)</name>
        <dbReference type="ChEBI" id="CHEBI:18420"/>
    </ligand>
</feature>
<dbReference type="InterPro" id="IPR020826">
    <property type="entry name" value="Transketolase_BS"/>
</dbReference>
<feature type="binding site" evidence="10">
    <location>
        <position position="73"/>
    </location>
    <ligand>
        <name>thiamine diphosphate</name>
        <dbReference type="ChEBI" id="CHEBI:58937"/>
    </ligand>
</feature>
<dbReference type="PROSITE" id="PS00801">
    <property type="entry name" value="TRANSKETOLASE_1"/>
    <property type="match status" value="1"/>
</dbReference>
<sequence>MGLLETIREPGDLNSLTALQLTELAQEIREFLVKTVSQTGGHLGPNLGVVELTVGIHRVFSSPHDSLIFDTGHQSYVHKLLTGRQNFETLRQKDGLAGYPERAESEHDIVESSHASSSLSWADGVSRARQLEGETDRYTVAVIGDGALTGGMAWEAINNIAADKNRKVVIVVNDNGRSYAPTVGGFANQLAALQHELQNKLDKVRLDSRYERTLTTAREKLQQGGPLGRMVYQGLHGMKAGIKDVMVPGGIFEDLGMKYVGPIDGHDLEAVESALESAKNFGGPVIVHAITEKGHGYAPAVSDKDDMFHAVGVIDPETGEALAKPSDKSWTSVFAQEIKEIADERKDIVGITGAMLIPVGLKPMAAAHPDRVIDVGIAEQHAIAMSAGLAYGGQHPVIALYATFLNRGFDQLLMDVALHKAGVTIVLDRSGVTGPDGASHHGMWDLALLQFIPGLHLAAPRDAVTLREELREAVAIEDAPSVVRYPKGSVGADIPALERLADGTDILARTGEPHTETGQRDVLLIGVGAFARLALQVAELLEDRGVTLTVIDPRWVMPVPSSVVDLAGQHRIVVSMEDGVRAGGVGSRIRQEMRAAGIDTALNELGLPAEFIKHAERHEILEEVGLTPQKISSDILAQLSGTMVPFARGEGEKPKHTL</sequence>
<comment type="pathway">
    <text evidence="1 10">Metabolic intermediate biosynthesis; 1-deoxy-D-xylulose 5-phosphate biosynthesis; 1-deoxy-D-xylulose 5-phosphate from D-glyceraldehyde 3-phosphate and pyruvate: step 1/1.</text>
</comment>
<dbReference type="PROSITE" id="PS00802">
    <property type="entry name" value="TRANSKETOLASE_2"/>
    <property type="match status" value="1"/>
</dbReference>
<comment type="function">
    <text evidence="10">Catalyzes the acyloin condensation reaction between C atoms 2 and 3 of pyruvate and glyceraldehyde 3-phosphate to yield 1-deoxy-D-xylulose-5-phosphate (DXP).</text>
</comment>
<evidence type="ECO:0000256" key="9">
    <source>
        <dbReference type="ARBA" id="ARBA00023229"/>
    </source>
</evidence>
<evidence type="ECO:0000256" key="5">
    <source>
        <dbReference type="ARBA" id="ARBA00022723"/>
    </source>
</evidence>
<evidence type="ECO:0000256" key="1">
    <source>
        <dbReference type="ARBA" id="ARBA00004980"/>
    </source>
</evidence>
<comment type="cofactor">
    <cofactor evidence="10">
        <name>Mg(2+)</name>
        <dbReference type="ChEBI" id="CHEBI:18420"/>
    </cofactor>
    <text evidence="10">Binds 1 Mg(2+) ion per subunit.</text>
</comment>
<keyword evidence="6 10" id="KW-0460">Magnesium</keyword>
<proteinExistence type="inferred from homology"/>
<evidence type="ECO:0000256" key="10">
    <source>
        <dbReference type="HAMAP-Rule" id="MF_00315"/>
    </source>
</evidence>
<feature type="binding site" evidence="10">
    <location>
        <position position="297"/>
    </location>
    <ligand>
        <name>thiamine diphosphate</name>
        <dbReference type="ChEBI" id="CHEBI:58937"/>
    </ligand>
</feature>
<keyword evidence="8 10" id="KW-0786">Thiamine pyrophosphate</keyword>
<name>A0ABP9BF75_9MICC</name>
<organism evidence="12 13">
    <name type="scientific">Rothia endophytica</name>
    <dbReference type="NCBI Taxonomy" id="1324766"/>
    <lineage>
        <taxon>Bacteria</taxon>
        <taxon>Bacillati</taxon>
        <taxon>Actinomycetota</taxon>
        <taxon>Actinomycetes</taxon>
        <taxon>Micrococcales</taxon>
        <taxon>Micrococcaceae</taxon>
        <taxon>Rothia</taxon>
    </lineage>
</organism>
<keyword evidence="5 10" id="KW-0479">Metal-binding</keyword>
<keyword evidence="9 10" id="KW-0414">Isoprene biosynthesis</keyword>
<dbReference type="InterPro" id="IPR033248">
    <property type="entry name" value="Transketolase_C"/>
</dbReference>
<keyword evidence="4 10" id="KW-0808">Transferase</keyword>
<dbReference type="NCBIfam" id="NF003933">
    <property type="entry name" value="PRK05444.2-2"/>
    <property type="match status" value="1"/>
</dbReference>
<evidence type="ECO:0000256" key="4">
    <source>
        <dbReference type="ARBA" id="ARBA00022679"/>
    </source>
</evidence>
<dbReference type="RefSeq" id="WP_345445614.1">
    <property type="nucleotide sequence ID" value="NZ_BAABKP010000001.1"/>
</dbReference>
<comment type="similarity">
    <text evidence="2 10">Belongs to the transketolase family. DXPS subfamily.</text>
</comment>
<reference evidence="13" key="1">
    <citation type="journal article" date="2019" name="Int. J. Syst. Evol. Microbiol.">
        <title>The Global Catalogue of Microorganisms (GCM) 10K type strain sequencing project: providing services to taxonomists for standard genome sequencing and annotation.</title>
        <authorList>
            <consortium name="The Broad Institute Genomics Platform"/>
            <consortium name="The Broad Institute Genome Sequencing Center for Infectious Disease"/>
            <person name="Wu L."/>
            <person name="Ma J."/>
        </authorList>
    </citation>
    <scope>NUCLEOTIDE SEQUENCE [LARGE SCALE GENOMIC DNA]</scope>
    <source>
        <strain evidence="13">JCM 18541</strain>
    </source>
</reference>
<protein>
    <recommendedName>
        <fullName evidence="10">1-deoxy-D-xylulose-5-phosphate synthase</fullName>
        <ecNumber evidence="10">2.2.1.7</ecNumber>
    </recommendedName>
    <alternativeName>
        <fullName evidence="10">1-deoxyxylulose-5-phosphate synthase</fullName>
        <shortName evidence="10">DXP synthase</shortName>
        <shortName evidence="10">DXPS</shortName>
    </alternativeName>
</protein>
<feature type="binding site" evidence="10">
    <location>
        <position position="175"/>
    </location>
    <ligand>
        <name>Mg(2+)</name>
        <dbReference type="ChEBI" id="CHEBI:18420"/>
    </ligand>
</feature>
<dbReference type="Gene3D" id="3.40.50.920">
    <property type="match status" value="1"/>
</dbReference>
<dbReference type="EC" id="2.2.1.7" evidence="10"/>
<evidence type="ECO:0000256" key="3">
    <source>
        <dbReference type="ARBA" id="ARBA00011738"/>
    </source>
</evidence>
<feature type="binding site" evidence="10">
    <location>
        <begin position="146"/>
        <end position="147"/>
    </location>
    <ligand>
        <name>thiamine diphosphate</name>
        <dbReference type="ChEBI" id="CHEBI:58937"/>
    </ligand>
</feature>
<dbReference type="SUPFAM" id="SSF52518">
    <property type="entry name" value="Thiamin diphosphate-binding fold (THDP-binding)"/>
    <property type="match status" value="2"/>
</dbReference>
<dbReference type="NCBIfam" id="TIGR00204">
    <property type="entry name" value="dxs"/>
    <property type="match status" value="1"/>
</dbReference>
<dbReference type="PANTHER" id="PTHR43322:SF5">
    <property type="entry name" value="1-DEOXY-D-XYLULOSE-5-PHOSPHATE SYNTHASE, CHLOROPLASTIC"/>
    <property type="match status" value="1"/>
</dbReference>
<dbReference type="InterPro" id="IPR049557">
    <property type="entry name" value="Transketolase_CS"/>
</dbReference>
<dbReference type="PANTHER" id="PTHR43322">
    <property type="entry name" value="1-D-DEOXYXYLULOSE 5-PHOSPHATE SYNTHASE-RELATED"/>
    <property type="match status" value="1"/>
</dbReference>
<dbReference type="Gene3D" id="3.40.50.970">
    <property type="match status" value="2"/>
</dbReference>
<evidence type="ECO:0000313" key="13">
    <source>
        <dbReference type="Proteomes" id="UP001500187"/>
    </source>
</evidence>
<dbReference type="SUPFAM" id="SSF52922">
    <property type="entry name" value="TK C-terminal domain-like"/>
    <property type="match status" value="1"/>
</dbReference>
<evidence type="ECO:0000256" key="6">
    <source>
        <dbReference type="ARBA" id="ARBA00022842"/>
    </source>
</evidence>
<keyword evidence="13" id="KW-1185">Reference proteome</keyword>
<dbReference type="InterPro" id="IPR029061">
    <property type="entry name" value="THDP-binding"/>
</dbReference>